<dbReference type="InterPro" id="IPR002823">
    <property type="entry name" value="DUF112_TM"/>
</dbReference>
<dbReference type="Proteomes" id="UP000377595">
    <property type="component" value="Unassembled WGS sequence"/>
</dbReference>
<comment type="caution">
    <text evidence="3">The sequence shown here is derived from an EMBL/GenBank/DDBJ whole genome shotgun (WGS) entry which is preliminary data.</text>
</comment>
<name>A0A5M3XIX4_9ACTN</name>
<keyword evidence="1" id="KW-0812">Transmembrane</keyword>
<proteinExistence type="predicted"/>
<organism evidence="3 4">
    <name type="scientific">Acrocarpospora pleiomorpha</name>
    <dbReference type="NCBI Taxonomy" id="90975"/>
    <lineage>
        <taxon>Bacteria</taxon>
        <taxon>Bacillati</taxon>
        <taxon>Actinomycetota</taxon>
        <taxon>Actinomycetes</taxon>
        <taxon>Streptosporangiales</taxon>
        <taxon>Streptosporangiaceae</taxon>
        <taxon>Acrocarpospora</taxon>
    </lineage>
</organism>
<feature type="transmembrane region" description="Helical" evidence="1">
    <location>
        <begin position="20"/>
        <end position="47"/>
    </location>
</feature>
<evidence type="ECO:0000313" key="3">
    <source>
        <dbReference type="EMBL" id="GES20712.1"/>
    </source>
</evidence>
<keyword evidence="1" id="KW-0472">Membrane</keyword>
<evidence type="ECO:0000259" key="2">
    <source>
        <dbReference type="Pfam" id="PF01970"/>
    </source>
</evidence>
<evidence type="ECO:0000256" key="1">
    <source>
        <dbReference type="SAM" id="Phobius"/>
    </source>
</evidence>
<reference evidence="3 4" key="1">
    <citation type="submission" date="2019-10" db="EMBL/GenBank/DDBJ databases">
        <title>Whole genome shotgun sequence of Acrocarpospora pleiomorpha NBRC 16267.</title>
        <authorList>
            <person name="Ichikawa N."/>
            <person name="Kimura A."/>
            <person name="Kitahashi Y."/>
            <person name="Komaki H."/>
            <person name="Oguchi A."/>
        </authorList>
    </citation>
    <scope>NUCLEOTIDE SEQUENCE [LARGE SCALE GENOMIC DNA]</scope>
    <source>
        <strain evidence="3 4">NBRC 16267</strain>
    </source>
</reference>
<dbReference type="PANTHER" id="PTHR35342">
    <property type="entry name" value="TRICARBOXYLIC TRANSPORT PROTEIN"/>
    <property type="match status" value="1"/>
</dbReference>
<feature type="transmembrane region" description="Helical" evidence="1">
    <location>
        <begin position="107"/>
        <end position="130"/>
    </location>
</feature>
<dbReference type="Pfam" id="PF01970">
    <property type="entry name" value="TctA"/>
    <property type="match status" value="1"/>
</dbReference>
<feature type="transmembrane region" description="Helical" evidence="1">
    <location>
        <begin position="434"/>
        <end position="454"/>
    </location>
</feature>
<sequence length="526" mass="55163">MLDAAAEAFAVIFTLDRMMWILIGVLLGLFLGIMPGIGGVVGMSLLLPFVYGMDPYSGVALLIGIIAVGQTGDTFPAVLIGVPGSSGGQATIMDGYPMARRGEAGRALGAAFLASMIGGILGAVFLFAVLPVARPLVLSFGSPELFMMTLFGLSLVAVLSKGAPAKGVLVGLVGMLISTVGLAPASTDARFVFDWVYLYNGVSLSLVALGIFAIPELVELCVENKKIAKSSEKLSGGIVMGMKDTMRNLPLVVHGSSIGSVLGTIPGIGSPVINWLNYGLASSAVRKNNRFGRGDVRGVIAPEAGNNATEGGQLVPTMLFGIPSSATTAIMLGGFVLLGINAGPSMAEEENLPIMLAMVWTLVIANIMGTALCIALASPVSKMTLIPARRVAPFLIAMVMLAAFQTSLQWGDYIVLLVFGTLAFVMKQLKWPRIPLLIGFVLGPAAEGYFTVSMSRFGTDWLTKPSVLILAAIIVAALSLALWQQRRINLVPEMVQEKIAAQSFVESGTEKDRNVSEAVGGSERHE</sequence>
<feature type="transmembrane region" description="Helical" evidence="1">
    <location>
        <begin position="197"/>
        <end position="218"/>
    </location>
</feature>
<evidence type="ECO:0000313" key="4">
    <source>
        <dbReference type="Proteomes" id="UP000377595"/>
    </source>
</evidence>
<feature type="transmembrane region" description="Helical" evidence="1">
    <location>
        <begin position="466"/>
        <end position="483"/>
    </location>
</feature>
<gene>
    <name evidence="3" type="ORF">Aple_036080</name>
</gene>
<dbReference type="AlphaFoldDB" id="A0A5M3XIX4"/>
<dbReference type="RefSeq" id="WP_155345739.1">
    <property type="nucleotide sequence ID" value="NZ_BAAAHM010000002.1"/>
</dbReference>
<feature type="transmembrane region" description="Helical" evidence="1">
    <location>
        <begin position="388"/>
        <end position="404"/>
    </location>
</feature>
<feature type="transmembrane region" description="Helical" evidence="1">
    <location>
        <begin position="352"/>
        <end position="376"/>
    </location>
</feature>
<protein>
    <recommendedName>
        <fullName evidence="2">DUF112 domain-containing protein</fullName>
    </recommendedName>
</protein>
<feature type="transmembrane region" description="Helical" evidence="1">
    <location>
        <begin position="167"/>
        <end position="185"/>
    </location>
</feature>
<feature type="transmembrane region" description="Helical" evidence="1">
    <location>
        <begin position="136"/>
        <end position="160"/>
    </location>
</feature>
<keyword evidence="1" id="KW-1133">Transmembrane helix</keyword>
<dbReference type="OrthoDB" id="9781349at2"/>
<feature type="transmembrane region" description="Helical" evidence="1">
    <location>
        <begin position="319"/>
        <end position="340"/>
    </location>
</feature>
<accession>A0A5M3XIX4</accession>
<keyword evidence="4" id="KW-1185">Reference proteome</keyword>
<dbReference type="PANTHER" id="PTHR35342:SF5">
    <property type="entry name" value="TRICARBOXYLIC TRANSPORT PROTEIN"/>
    <property type="match status" value="1"/>
</dbReference>
<dbReference type="EMBL" id="BLAF01000018">
    <property type="protein sequence ID" value="GES20712.1"/>
    <property type="molecule type" value="Genomic_DNA"/>
</dbReference>
<feature type="domain" description="DUF112" evidence="2">
    <location>
        <begin position="18"/>
        <end position="437"/>
    </location>
</feature>